<dbReference type="AlphaFoldDB" id="A0A438HDW2"/>
<feature type="chain" id="PRO_5019128349" evidence="4">
    <location>
        <begin position="26"/>
        <end position="456"/>
    </location>
</feature>
<comment type="caution">
    <text evidence="6">The sequence shown here is derived from an EMBL/GenBank/DDBJ whole genome shotgun (WGS) entry which is preliminary data.</text>
</comment>
<dbReference type="InterPro" id="IPR018391">
    <property type="entry name" value="PQQ_b-propeller_rpt"/>
</dbReference>
<evidence type="ECO:0000256" key="2">
    <source>
        <dbReference type="ARBA" id="ARBA00008156"/>
    </source>
</evidence>
<evidence type="ECO:0000313" key="7">
    <source>
        <dbReference type="Proteomes" id="UP000288805"/>
    </source>
</evidence>
<evidence type="ECO:0000256" key="1">
    <source>
        <dbReference type="ARBA" id="ARBA00001931"/>
    </source>
</evidence>
<evidence type="ECO:0000259" key="5">
    <source>
        <dbReference type="Pfam" id="PF13360"/>
    </source>
</evidence>
<organism evidence="6 7">
    <name type="scientific">Vitis vinifera</name>
    <name type="common">Grape</name>
    <dbReference type="NCBI Taxonomy" id="29760"/>
    <lineage>
        <taxon>Eukaryota</taxon>
        <taxon>Viridiplantae</taxon>
        <taxon>Streptophyta</taxon>
        <taxon>Embryophyta</taxon>
        <taxon>Tracheophyta</taxon>
        <taxon>Spermatophyta</taxon>
        <taxon>Magnoliopsida</taxon>
        <taxon>eudicotyledons</taxon>
        <taxon>Gunneridae</taxon>
        <taxon>Pentapetalae</taxon>
        <taxon>rosids</taxon>
        <taxon>Vitales</taxon>
        <taxon>Vitaceae</taxon>
        <taxon>Viteae</taxon>
        <taxon>Vitis</taxon>
    </lineage>
</organism>
<feature type="signal peptide" evidence="4">
    <location>
        <begin position="1"/>
        <end position="25"/>
    </location>
</feature>
<accession>A0A438HDW2</accession>
<sequence length="456" mass="48482">MEPHQCNPFALFLCMFWLLIITSKADSGVRKDITATPAIFNGTLYFPSWNGYLYAVKASDGSLVWKQNLQNLTGLNATGFVTNVNWTVSRSTPTIAGDMLIIGIYGPAVVIGVDQATGRLMWSTRLESNPAGVVAMSGTFHKGSFYVGTSSLEELLGIEQCCIFRGSLSKLDIKTGAILWQTFTLPDNHGERGEYAGAAIWGSSPSIDVQRNLVYVATGNLYSAPLNIQECQEQQNNQTVPTQPDQCIEPDNHSNSILAFDLDSGKIKWYRQLGGYDVWFLALAVQKSGFAWALDRYDGSLVWSTEAGPGGLTGGGTWGAATDGKRVYTNIVNSSGQNFTLKPSDAITTAGGWVAMDANTGETLWSTANPSNATSNGPVTIANGVLFAGSTHPTGPMYAMEAASGRILWSHNTGASVYGGASVSSGCIYVGSGYSVNIGTSLSFTGGTSLFAFCLS</sequence>
<dbReference type="Pfam" id="PF13360">
    <property type="entry name" value="PQQ_2"/>
    <property type="match status" value="2"/>
</dbReference>
<gene>
    <name evidence="6" type="primary">pvaA_1</name>
    <name evidence="6" type="ORF">CK203_037377</name>
</gene>
<reference evidence="6 7" key="1">
    <citation type="journal article" date="2018" name="PLoS Genet.">
        <title>Population sequencing reveals clonal diversity and ancestral inbreeding in the grapevine cultivar Chardonnay.</title>
        <authorList>
            <person name="Roach M.J."/>
            <person name="Johnson D.L."/>
            <person name="Bohlmann J."/>
            <person name="van Vuuren H.J."/>
            <person name="Jones S.J."/>
            <person name="Pretorius I.S."/>
            <person name="Schmidt S.A."/>
            <person name="Borneman A.R."/>
        </authorList>
    </citation>
    <scope>NUCLEOTIDE SEQUENCE [LARGE SCALE GENOMIC DNA]</scope>
    <source>
        <strain evidence="7">cv. Chardonnay</strain>
        <tissue evidence="6">Leaf</tissue>
    </source>
</reference>
<dbReference type="SUPFAM" id="SSF50998">
    <property type="entry name" value="Quinoprotein alcohol dehydrogenase-like"/>
    <property type="match status" value="1"/>
</dbReference>
<keyword evidence="4" id="KW-0732">Signal</keyword>
<dbReference type="InterPro" id="IPR011047">
    <property type="entry name" value="Quinoprotein_ADH-like_sf"/>
</dbReference>
<dbReference type="SMART" id="SM00564">
    <property type="entry name" value="PQQ"/>
    <property type="match status" value="6"/>
</dbReference>
<dbReference type="GO" id="GO:0016491">
    <property type="term" value="F:oxidoreductase activity"/>
    <property type="evidence" value="ECO:0007669"/>
    <property type="project" value="UniProtKB-KW"/>
</dbReference>
<dbReference type="Proteomes" id="UP000288805">
    <property type="component" value="Unassembled WGS sequence"/>
</dbReference>
<name>A0A438HDW2_VITVI</name>
<comment type="cofactor">
    <cofactor evidence="1">
        <name>pyrroloquinoline quinone</name>
        <dbReference type="ChEBI" id="CHEBI:58442"/>
    </cofactor>
</comment>
<protein>
    <submittedName>
        <fullName evidence="6">Polyvinylalcohol dehydrogenase</fullName>
    </submittedName>
</protein>
<dbReference type="EMBL" id="QGNW01000237">
    <property type="protein sequence ID" value="RVW82654.1"/>
    <property type="molecule type" value="Genomic_DNA"/>
</dbReference>
<evidence type="ECO:0000313" key="6">
    <source>
        <dbReference type="EMBL" id="RVW82654.1"/>
    </source>
</evidence>
<evidence type="ECO:0000256" key="3">
    <source>
        <dbReference type="ARBA" id="ARBA00023002"/>
    </source>
</evidence>
<evidence type="ECO:0000256" key="4">
    <source>
        <dbReference type="SAM" id="SignalP"/>
    </source>
</evidence>
<feature type="domain" description="Pyrrolo-quinoline quinone repeat" evidence="5">
    <location>
        <begin position="33"/>
        <end position="269"/>
    </location>
</feature>
<dbReference type="InterPro" id="IPR002372">
    <property type="entry name" value="PQQ_rpt_dom"/>
</dbReference>
<dbReference type="Gene3D" id="2.140.10.10">
    <property type="entry name" value="Quinoprotein alcohol dehydrogenase-like superfamily"/>
    <property type="match status" value="1"/>
</dbReference>
<proteinExistence type="inferred from homology"/>
<keyword evidence="3" id="KW-0560">Oxidoreductase</keyword>
<comment type="similarity">
    <text evidence="2">Belongs to the bacterial PQQ dehydrogenase family.</text>
</comment>
<feature type="domain" description="Pyrrolo-quinoline quinone repeat" evidence="5">
    <location>
        <begin position="352"/>
        <end position="431"/>
    </location>
</feature>
<dbReference type="PANTHER" id="PTHR32303:SF10">
    <property type="entry name" value="OUTER MEMBRANE PROTEIN ASSEMBLY FACTOR BAMB"/>
    <property type="match status" value="1"/>
</dbReference>
<dbReference type="PANTHER" id="PTHR32303">
    <property type="entry name" value="QUINOPROTEIN ALCOHOL DEHYDROGENASE (CYTOCHROME C)"/>
    <property type="match status" value="1"/>
</dbReference>